<name>A0A1T5MQK5_9FIRM</name>
<evidence type="ECO:0000313" key="1">
    <source>
        <dbReference type="EMBL" id="SKC90507.1"/>
    </source>
</evidence>
<dbReference type="Proteomes" id="UP000190285">
    <property type="component" value="Unassembled WGS sequence"/>
</dbReference>
<sequence length="44" mass="5080">MGLNARHAAVCSAMKGKKIEEHYNVPIIDRRGRNRFNHIFNRTG</sequence>
<dbReference type="STRING" id="36842.SAMN02194393_05177"/>
<evidence type="ECO:0000313" key="2">
    <source>
        <dbReference type="Proteomes" id="UP000190285"/>
    </source>
</evidence>
<proteinExistence type="predicted"/>
<organism evidence="1 2">
    <name type="scientific">Maledivibacter halophilus</name>
    <dbReference type="NCBI Taxonomy" id="36842"/>
    <lineage>
        <taxon>Bacteria</taxon>
        <taxon>Bacillati</taxon>
        <taxon>Bacillota</taxon>
        <taxon>Clostridia</taxon>
        <taxon>Peptostreptococcales</taxon>
        <taxon>Caminicellaceae</taxon>
        <taxon>Maledivibacter</taxon>
    </lineage>
</organism>
<dbReference type="EMBL" id="FUZT01000022">
    <property type="protein sequence ID" value="SKC90507.1"/>
    <property type="molecule type" value="Genomic_DNA"/>
</dbReference>
<gene>
    <name evidence="1" type="ORF">SAMN02194393_05177</name>
</gene>
<protein>
    <submittedName>
        <fullName evidence="1">Uncharacterized protein</fullName>
    </submittedName>
</protein>
<dbReference type="AlphaFoldDB" id="A0A1T5MQK5"/>
<keyword evidence="2" id="KW-1185">Reference proteome</keyword>
<accession>A0A1T5MQK5</accession>
<reference evidence="1 2" key="1">
    <citation type="submission" date="2017-02" db="EMBL/GenBank/DDBJ databases">
        <authorList>
            <person name="Peterson S.W."/>
        </authorList>
    </citation>
    <scope>NUCLEOTIDE SEQUENCE [LARGE SCALE GENOMIC DNA]</scope>
    <source>
        <strain evidence="1 2">M1</strain>
    </source>
</reference>